<reference evidence="7" key="1">
    <citation type="submission" date="2018-08" db="EMBL/GenBank/DDBJ databases">
        <authorList>
            <person name="Kim S.-J."/>
            <person name="Jung G.-Y."/>
        </authorList>
    </citation>
    <scope>NUCLEOTIDE SEQUENCE [LARGE SCALE GENOMIC DNA]</scope>
    <source>
        <strain evidence="7">GY_G</strain>
    </source>
</reference>
<dbReference type="Gene3D" id="1.20.1250.20">
    <property type="entry name" value="MFS general substrate transporter like domains"/>
    <property type="match status" value="2"/>
</dbReference>
<feature type="transmembrane region" description="Helical" evidence="4">
    <location>
        <begin position="225"/>
        <end position="246"/>
    </location>
</feature>
<feature type="transmembrane region" description="Helical" evidence="4">
    <location>
        <begin position="144"/>
        <end position="168"/>
    </location>
</feature>
<dbReference type="RefSeq" id="WP_115550236.1">
    <property type="nucleotide sequence ID" value="NZ_QRGP01000003.1"/>
</dbReference>
<comment type="caution">
    <text evidence="6">The sequence shown here is derived from an EMBL/GenBank/DDBJ whole genome shotgun (WGS) entry which is preliminary data.</text>
</comment>
<dbReference type="SUPFAM" id="SSF103473">
    <property type="entry name" value="MFS general substrate transporter"/>
    <property type="match status" value="1"/>
</dbReference>
<organism evidence="6 7">
    <name type="scientific">Sphingorhabdus pulchriflava</name>
    <dbReference type="NCBI Taxonomy" id="2292257"/>
    <lineage>
        <taxon>Bacteria</taxon>
        <taxon>Pseudomonadati</taxon>
        <taxon>Pseudomonadota</taxon>
        <taxon>Alphaproteobacteria</taxon>
        <taxon>Sphingomonadales</taxon>
        <taxon>Sphingomonadaceae</taxon>
        <taxon>Sphingorhabdus</taxon>
    </lineage>
</organism>
<feature type="transmembrane region" description="Helical" evidence="4">
    <location>
        <begin position="258"/>
        <end position="275"/>
    </location>
</feature>
<feature type="transmembrane region" description="Helical" evidence="4">
    <location>
        <begin position="378"/>
        <end position="397"/>
    </location>
</feature>
<evidence type="ECO:0000256" key="1">
    <source>
        <dbReference type="ARBA" id="ARBA00022692"/>
    </source>
</evidence>
<feature type="transmembrane region" description="Helical" evidence="4">
    <location>
        <begin position="15"/>
        <end position="34"/>
    </location>
</feature>
<protein>
    <submittedName>
        <fullName evidence="6">MFS transporter</fullName>
    </submittedName>
</protein>
<evidence type="ECO:0000256" key="2">
    <source>
        <dbReference type="ARBA" id="ARBA00022989"/>
    </source>
</evidence>
<proteinExistence type="predicted"/>
<evidence type="ECO:0000313" key="6">
    <source>
        <dbReference type="EMBL" id="RDV01458.1"/>
    </source>
</evidence>
<evidence type="ECO:0000256" key="3">
    <source>
        <dbReference type="ARBA" id="ARBA00023136"/>
    </source>
</evidence>
<evidence type="ECO:0000259" key="5">
    <source>
        <dbReference type="PROSITE" id="PS50850"/>
    </source>
</evidence>
<gene>
    <name evidence="6" type="ORF">DXH95_14270</name>
</gene>
<name>A0A371B1M7_9SPHN</name>
<feature type="transmembrane region" description="Helical" evidence="4">
    <location>
        <begin position="287"/>
        <end position="304"/>
    </location>
</feature>
<feature type="transmembrane region" description="Helical" evidence="4">
    <location>
        <begin position="85"/>
        <end position="104"/>
    </location>
</feature>
<feature type="transmembrane region" description="Helical" evidence="4">
    <location>
        <begin position="310"/>
        <end position="330"/>
    </location>
</feature>
<dbReference type="InterPro" id="IPR020846">
    <property type="entry name" value="MFS_dom"/>
</dbReference>
<feature type="transmembrane region" description="Helical" evidence="4">
    <location>
        <begin position="110"/>
        <end position="132"/>
    </location>
</feature>
<feature type="transmembrane region" description="Helical" evidence="4">
    <location>
        <begin position="54"/>
        <end position="73"/>
    </location>
</feature>
<dbReference type="InterPro" id="IPR036259">
    <property type="entry name" value="MFS_trans_sf"/>
</dbReference>
<dbReference type="EMBL" id="QRGP01000003">
    <property type="protein sequence ID" value="RDV01458.1"/>
    <property type="molecule type" value="Genomic_DNA"/>
</dbReference>
<sequence>MHRAETPTSGGQSTLFLYLYALAISGGSIAYIPFLTILLPLQASAFAGTNALNLLAHVAFAGAIAASLANIGFGWASDISGTRRPWIAAGLVLSSALLLAMPLATTASMLIAMIVGWQFCLNMMLAPLAAWAGDTVPDSQKGMLGGLQALAPALGALSGMLVTLHGFAGSGERLFWIVGLVAILVAPLLLFGRPIPMPQLIHIDIHPKPRVSRTGLTDIAVTHMWLARLLVQIAEASLFAFLLLWFRSVEPGFGENRAAAIFTFVLGAAVLFALNIGRWSDRTDRPILPLVLCSAIAAVGLLLMSVASDLVLAISGYVVFGLASSIFLALHSSQTLRVLPAPKTRGRDLGLFNLTNTVPSLIMPWLTLALVPLYGFDALFLLLAGLAALACLLLLRIPR</sequence>
<keyword evidence="3 4" id="KW-0472">Membrane</keyword>
<evidence type="ECO:0000256" key="4">
    <source>
        <dbReference type="SAM" id="Phobius"/>
    </source>
</evidence>
<keyword evidence="1 4" id="KW-0812">Transmembrane</keyword>
<dbReference type="InterPro" id="IPR011701">
    <property type="entry name" value="MFS"/>
</dbReference>
<feature type="transmembrane region" description="Helical" evidence="4">
    <location>
        <begin position="174"/>
        <end position="192"/>
    </location>
</feature>
<dbReference type="GO" id="GO:0022857">
    <property type="term" value="F:transmembrane transporter activity"/>
    <property type="evidence" value="ECO:0007669"/>
    <property type="project" value="InterPro"/>
</dbReference>
<keyword evidence="7" id="KW-1185">Reference proteome</keyword>
<dbReference type="Proteomes" id="UP000263833">
    <property type="component" value="Unassembled WGS sequence"/>
</dbReference>
<accession>A0A371B1M7</accession>
<feature type="domain" description="Major facilitator superfamily (MFS) profile" evidence="5">
    <location>
        <begin position="14"/>
        <end position="399"/>
    </location>
</feature>
<dbReference type="AlphaFoldDB" id="A0A371B1M7"/>
<dbReference type="Pfam" id="PF07690">
    <property type="entry name" value="MFS_1"/>
    <property type="match status" value="1"/>
</dbReference>
<dbReference type="PANTHER" id="PTHR23528">
    <property type="match status" value="1"/>
</dbReference>
<dbReference type="OrthoDB" id="7428510at2"/>
<dbReference type="PROSITE" id="PS50850">
    <property type="entry name" value="MFS"/>
    <property type="match status" value="1"/>
</dbReference>
<evidence type="ECO:0000313" key="7">
    <source>
        <dbReference type="Proteomes" id="UP000263833"/>
    </source>
</evidence>
<dbReference type="PANTHER" id="PTHR23528:SF1">
    <property type="entry name" value="MAJOR FACILITATOR SUPERFAMILY (MFS) PROFILE DOMAIN-CONTAINING PROTEIN"/>
    <property type="match status" value="1"/>
</dbReference>
<keyword evidence="2 4" id="KW-1133">Transmembrane helix</keyword>